<dbReference type="Pfam" id="PF07645">
    <property type="entry name" value="EGF_CA"/>
    <property type="match status" value="8"/>
</dbReference>
<evidence type="ECO:0000256" key="11">
    <source>
        <dbReference type="PROSITE-ProRule" id="PRU00076"/>
    </source>
</evidence>
<dbReference type="InterPro" id="IPR018097">
    <property type="entry name" value="EGF_Ca-bd_CS"/>
</dbReference>
<keyword evidence="9" id="KW-1015">Disulfide bond</keyword>
<keyword evidence="7" id="KW-0677">Repeat</keyword>
<dbReference type="SMART" id="SM00181">
    <property type="entry name" value="EGF"/>
    <property type="match status" value="8"/>
</dbReference>
<dbReference type="STRING" id="32264.T1K0I3"/>
<reference evidence="14" key="1">
    <citation type="submission" date="2011-08" db="EMBL/GenBank/DDBJ databases">
        <authorList>
            <person name="Rombauts S."/>
        </authorList>
    </citation>
    <scope>NUCLEOTIDE SEQUENCE</scope>
    <source>
        <strain evidence="14">London</strain>
    </source>
</reference>
<keyword evidence="14" id="KW-1185">Reference proteome</keyword>
<keyword evidence="6" id="KW-0732">Signal</keyword>
<name>T1K0I3_TETUR</name>
<comment type="similarity">
    <text evidence="2">Belongs to the fibulin family.</text>
</comment>
<dbReference type="HOGENOM" id="CLU_004826_1_0_1"/>
<dbReference type="FunFam" id="2.10.25.10:FF:000010">
    <property type="entry name" value="Pro-epidermal growth factor"/>
    <property type="match status" value="1"/>
</dbReference>
<dbReference type="InterPro" id="IPR000152">
    <property type="entry name" value="EGF-type_Asp/Asn_hydroxyl_site"/>
</dbReference>
<comment type="subcellular location">
    <subcellularLocation>
        <location evidence="1">Secreted</location>
        <location evidence="1">Extracellular space</location>
        <location evidence="1">Extracellular matrix</location>
    </subcellularLocation>
</comment>
<evidence type="ECO:0000256" key="4">
    <source>
        <dbReference type="ARBA" id="ARBA00022530"/>
    </source>
</evidence>
<dbReference type="AlphaFoldDB" id="T1K0I3"/>
<evidence type="ECO:0000256" key="3">
    <source>
        <dbReference type="ARBA" id="ARBA00022525"/>
    </source>
</evidence>
<dbReference type="InterPro" id="IPR026823">
    <property type="entry name" value="cEGF"/>
</dbReference>
<protein>
    <recommendedName>
        <fullName evidence="12">EGF-like domain-containing protein</fullName>
    </recommendedName>
</protein>
<dbReference type="SMART" id="SM00179">
    <property type="entry name" value="EGF_CA"/>
    <property type="match status" value="11"/>
</dbReference>
<evidence type="ECO:0000256" key="6">
    <source>
        <dbReference type="ARBA" id="ARBA00022729"/>
    </source>
</evidence>
<proteinExistence type="inferred from homology"/>
<dbReference type="PROSITE" id="PS50026">
    <property type="entry name" value="EGF_3"/>
    <property type="match status" value="3"/>
</dbReference>
<dbReference type="KEGG" id="tut:107359136"/>
<feature type="domain" description="EGF-like" evidence="12">
    <location>
        <begin position="632"/>
        <end position="668"/>
    </location>
</feature>
<dbReference type="PROSITE" id="PS00010">
    <property type="entry name" value="ASX_HYDROXYL"/>
    <property type="match status" value="4"/>
</dbReference>
<organism evidence="13 14">
    <name type="scientific">Tetranychus urticae</name>
    <name type="common">Two-spotted spider mite</name>
    <dbReference type="NCBI Taxonomy" id="32264"/>
    <lineage>
        <taxon>Eukaryota</taxon>
        <taxon>Metazoa</taxon>
        <taxon>Ecdysozoa</taxon>
        <taxon>Arthropoda</taxon>
        <taxon>Chelicerata</taxon>
        <taxon>Arachnida</taxon>
        <taxon>Acari</taxon>
        <taxon>Acariformes</taxon>
        <taxon>Trombidiformes</taxon>
        <taxon>Prostigmata</taxon>
        <taxon>Eleutherengona</taxon>
        <taxon>Raphignathae</taxon>
        <taxon>Tetranychoidea</taxon>
        <taxon>Tetranychidae</taxon>
        <taxon>Tetranychus</taxon>
    </lineage>
</organism>
<dbReference type="InterPro" id="IPR001881">
    <property type="entry name" value="EGF-like_Ca-bd_dom"/>
</dbReference>
<dbReference type="CDD" id="cd00054">
    <property type="entry name" value="EGF_CA"/>
    <property type="match status" value="5"/>
</dbReference>
<keyword evidence="3" id="KW-0964">Secreted</keyword>
<dbReference type="FunFam" id="2.10.25.10:FF:000014">
    <property type="entry name" value="Latent-transforming growth factor beta-binding protein 3"/>
    <property type="match status" value="1"/>
</dbReference>
<keyword evidence="4" id="KW-0272">Extracellular matrix</keyword>
<accession>T1K0I3</accession>
<reference evidence="13" key="2">
    <citation type="submission" date="2015-06" db="UniProtKB">
        <authorList>
            <consortium name="EnsemblMetazoa"/>
        </authorList>
    </citation>
    <scope>IDENTIFICATION</scope>
</reference>
<keyword evidence="8" id="KW-0106">Calcium</keyword>
<dbReference type="InterPro" id="IPR055088">
    <property type="entry name" value="Fibulin_C"/>
</dbReference>
<evidence type="ECO:0000256" key="7">
    <source>
        <dbReference type="ARBA" id="ARBA00022737"/>
    </source>
</evidence>
<evidence type="ECO:0000256" key="10">
    <source>
        <dbReference type="ARBA" id="ARBA00023180"/>
    </source>
</evidence>
<dbReference type="InterPro" id="IPR009030">
    <property type="entry name" value="Growth_fac_rcpt_cys_sf"/>
</dbReference>
<evidence type="ECO:0000256" key="2">
    <source>
        <dbReference type="ARBA" id="ARBA00006127"/>
    </source>
</evidence>
<keyword evidence="10" id="KW-0325">Glycoprotein</keyword>
<dbReference type="Pfam" id="PF22914">
    <property type="entry name" value="Fibulin_C"/>
    <property type="match status" value="1"/>
</dbReference>
<dbReference type="InterPro" id="IPR000742">
    <property type="entry name" value="EGF"/>
</dbReference>
<feature type="domain" description="EGF-like" evidence="12">
    <location>
        <begin position="545"/>
        <end position="586"/>
    </location>
</feature>
<keyword evidence="5 11" id="KW-0245">EGF-like domain</keyword>
<dbReference type="GO" id="GO:0005509">
    <property type="term" value="F:calcium ion binding"/>
    <property type="evidence" value="ECO:0007669"/>
    <property type="project" value="InterPro"/>
</dbReference>
<dbReference type="FunFam" id="2.10.25.10:FF:000005">
    <property type="entry name" value="Fibrillin 2"/>
    <property type="match status" value="1"/>
</dbReference>
<sequence>MANLLINLIKSIYWKPLKMIWIIKLLVTTVLISKGYSTQDYERTIIDCCKLGQDFADRWPSIGCSTSNPTLLSSLNVTNGYFTDCEITFSLCCSARHQSVNCDHGKSLAQSSTEKCTPSINLPRYTEHSSAVYECCQACKLGSIAREEGRSCLLTASLNFTKNWIKSFTECCQAESKSPRDDSRERETDTSETKSVCENGYLDSNERCKCNQGYKLNPSGSSCVDINECVELDRACAPWQSCNNQLGSYNCTNKPIHQLSRFNQYLSSQAPCPPGLTRSSSGCIDMDECELEPPVCHSTLETCVNILGSYRCERQSPKVDPSQCPAGYRSINSQCIDIDECLIGMHRCKPSVEDCINIPGSYECRPRIDRLQSGNCDRGYNRNIDTGLCEDIDECVDFTLCPDTHRCFNVQGSYLCIRKNECGTGYAYNLTSDNCDDIDECELTPTICGSSVMFKCINTPGTYRCTRIACPPGQNLQPDGTCQSIQCPNGFERNSLGTCEDIDECLIPERCPPGHTCVNLVGTYQCRSVCESGLRYDANSNTCRDIDECSEGRHNCLSGQTCINKYRSFSCLCPMGQQLDEYQRCVDIDECSKYGSEVCPVNSICVNKQDSFDCICQKGYRKPSYSIFGCVDIDECEETPWVCPHKCINTQGSYICSCSPGYRLADDEKTCIDIDECAENIAKMAFFCEGRCNNTEGSYVCSCPEGFQARDNRFCDDINECERNKPCGESICLNTIGGYKCFNQDCPEGYIRDVAHTHRCKKPRKAVQCVGDQCYEIYKKPLSYSYSYISLPSDVLIPSSGKLALFTARGPLIPGSEVLFKLNVTSIEADNSTEPAVRDDFHLASAYNEAIISLIKPLKGEQLAKLELDLELYQGDLPSGTTKIILMLHISKHPFQKSRRMKLQSNDIRK</sequence>
<dbReference type="eggNOG" id="KOG1217">
    <property type="taxonomic scope" value="Eukaryota"/>
</dbReference>
<feature type="domain" description="EGF-like" evidence="12">
    <location>
        <begin position="587"/>
        <end position="626"/>
    </location>
</feature>
<dbReference type="SUPFAM" id="SSF57184">
    <property type="entry name" value="Growth factor receptor domain"/>
    <property type="match status" value="3"/>
</dbReference>
<dbReference type="PANTHER" id="PTHR24034:SF200">
    <property type="entry name" value="EGF-LIKE AND EMI DOMAIN-CONTAINING PROTEIN 1"/>
    <property type="match status" value="1"/>
</dbReference>
<evidence type="ECO:0000313" key="14">
    <source>
        <dbReference type="Proteomes" id="UP000015104"/>
    </source>
</evidence>
<evidence type="ECO:0000256" key="5">
    <source>
        <dbReference type="ARBA" id="ARBA00022536"/>
    </source>
</evidence>
<dbReference type="InterPro" id="IPR050751">
    <property type="entry name" value="ECM_structural_protein"/>
</dbReference>
<comment type="caution">
    <text evidence="11">Lacks conserved residue(s) required for the propagation of feature annotation.</text>
</comment>
<dbReference type="PROSITE" id="PS01187">
    <property type="entry name" value="EGF_CA"/>
    <property type="match status" value="3"/>
</dbReference>
<dbReference type="OMA" id="MNTCRDI"/>
<dbReference type="OrthoDB" id="10022113at2759"/>
<dbReference type="PROSITE" id="PS01186">
    <property type="entry name" value="EGF_2"/>
    <property type="match status" value="1"/>
</dbReference>
<dbReference type="Pfam" id="PF12662">
    <property type="entry name" value="cEGF"/>
    <property type="match status" value="2"/>
</dbReference>
<dbReference type="PANTHER" id="PTHR24034">
    <property type="entry name" value="EGF-LIKE DOMAIN-CONTAINING PROTEIN"/>
    <property type="match status" value="1"/>
</dbReference>
<evidence type="ECO:0000256" key="9">
    <source>
        <dbReference type="ARBA" id="ARBA00023157"/>
    </source>
</evidence>
<evidence type="ECO:0000259" key="12">
    <source>
        <dbReference type="PROSITE" id="PS50026"/>
    </source>
</evidence>
<dbReference type="SUPFAM" id="SSF57196">
    <property type="entry name" value="EGF/Laminin"/>
    <property type="match status" value="2"/>
</dbReference>
<dbReference type="Gene3D" id="2.10.25.10">
    <property type="entry name" value="Laminin"/>
    <property type="match status" value="12"/>
</dbReference>
<evidence type="ECO:0000313" key="13">
    <source>
        <dbReference type="EnsemblMetazoa" id="tetur03g07890.1"/>
    </source>
</evidence>
<dbReference type="InterPro" id="IPR049883">
    <property type="entry name" value="NOTCH1_EGF-like"/>
</dbReference>
<dbReference type="EnsemblMetazoa" id="tetur03g07890.1">
    <property type="protein sequence ID" value="tetur03g07890.1"/>
    <property type="gene ID" value="tetur03g07890"/>
</dbReference>
<evidence type="ECO:0000256" key="8">
    <source>
        <dbReference type="ARBA" id="ARBA00022837"/>
    </source>
</evidence>
<dbReference type="Proteomes" id="UP000015104">
    <property type="component" value="Unassembled WGS sequence"/>
</dbReference>
<dbReference type="EMBL" id="CAEY01001142">
    <property type="status" value="NOT_ANNOTATED_CDS"/>
    <property type="molecule type" value="Genomic_DNA"/>
</dbReference>
<evidence type="ECO:0000256" key="1">
    <source>
        <dbReference type="ARBA" id="ARBA00004498"/>
    </source>
</evidence>
<gene>
    <name evidence="13" type="primary">107359136</name>
</gene>